<keyword evidence="2" id="KW-1185">Reference proteome</keyword>
<protein>
    <submittedName>
        <fullName evidence="1">Uncharacterized protein</fullName>
    </submittedName>
</protein>
<sequence>MGYPDFQSSIERLESLLRRIALAEARVRAWTEAMHSDEIHEIYGRLLESAVDPIAGIVAMVESLPYPSEQPKLGTAYEAMRPLPAPGATTWEVIPRSDYAAKLREPHRQGDSSPRQLTIDVYVEGDLDSKAEENRMRAVIAATHRLAESVGAEKISVTDEGRGSLWERARARLGKALTSDDARKLQEEAIQAVRLRGMLLNQAEYDGRQAQAVGDLVLKLAGVRSAAIRVGSILIVKYSPQPDDPIILCRTLTAAEVRALDQFPAILHNPPMVMDQLAQAVNLLSDEDPPSTAIGNA</sequence>
<gene>
    <name evidence="1" type="ORF">E0H73_22045</name>
</gene>
<comment type="caution">
    <text evidence="1">The sequence shown here is derived from an EMBL/GenBank/DDBJ whole genome shotgun (WGS) entry which is preliminary data.</text>
</comment>
<accession>A0A4R0KNW1</accession>
<proteinExistence type="predicted"/>
<organism evidence="1 2">
    <name type="scientific">Kribbella pittospori</name>
    <dbReference type="NCBI Taxonomy" id="722689"/>
    <lineage>
        <taxon>Bacteria</taxon>
        <taxon>Bacillati</taxon>
        <taxon>Actinomycetota</taxon>
        <taxon>Actinomycetes</taxon>
        <taxon>Propionibacteriales</taxon>
        <taxon>Kribbellaceae</taxon>
        <taxon>Kribbella</taxon>
    </lineage>
</organism>
<dbReference type="Proteomes" id="UP000291144">
    <property type="component" value="Unassembled WGS sequence"/>
</dbReference>
<dbReference type="EMBL" id="SJKB01000006">
    <property type="protein sequence ID" value="TCC60606.1"/>
    <property type="molecule type" value="Genomic_DNA"/>
</dbReference>
<reference evidence="1 2" key="1">
    <citation type="submission" date="2019-02" db="EMBL/GenBank/DDBJ databases">
        <title>Kribbella capetownensis sp. nov. and Kribbella speibonae sp. nov., isolated from soil.</title>
        <authorList>
            <person name="Curtis S.M."/>
            <person name="Norton I."/>
            <person name="Everest G.J."/>
            <person name="Meyers P.R."/>
        </authorList>
    </citation>
    <scope>NUCLEOTIDE SEQUENCE [LARGE SCALE GENOMIC DNA]</scope>
    <source>
        <strain evidence="1 2">NRRL B-24813</strain>
    </source>
</reference>
<dbReference type="OrthoDB" id="3695884at2"/>
<dbReference type="AlphaFoldDB" id="A0A4R0KNW1"/>
<evidence type="ECO:0000313" key="1">
    <source>
        <dbReference type="EMBL" id="TCC60606.1"/>
    </source>
</evidence>
<dbReference type="RefSeq" id="WP_131359475.1">
    <property type="nucleotide sequence ID" value="NZ_SJKB01000006.1"/>
</dbReference>
<name>A0A4R0KNW1_9ACTN</name>
<evidence type="ECO:0000313" key="2">
    <source>
        <dbReference type="Proteomes" id="UP000291144"/>
    </source>
</evidence>